<dbReference type="AlphaFoldDB" id="A0A7X1GGC3"/>
<feature type="transmembrane region" description="Helical" evidence="1">
    <location>
        <begin position="249"/>
        <end position="266"/>
    </location>
</feature>
<dbReference type="RefSeq" id="WP_166591743.1">
    <property type="nucleotide sequence ID" value="NZ_JACMYG010000021.1"/>
</dbReference>
<dbReference type="Proteomes" id="UP000526003">
    <property type="component" value="Unassembled WGS sequence"/>
</dbReference>
<keyword evidence="1" id="KW-1133">Transmembrane helix</keyword>
<sequence>MRLNEASVVIRPRTSWEAMDLGVLLSQRHRRLLMVSWALITLPVFALLTGLFWNSPGIALLIFWWLKPAFERLPLYLLSEALFGQAPSLKQALRQWPRLLKPQLLASLTWRRLSLSRSFCLPVVQLEGLAGQARQQRLAVLQQRDGEAARWLTLLGALLESSLWLGCMALFYLFLPMQIELDWDWQTLIDASEQDWLWLEHLINGLYALVLIIWGPVYVACGFSLYLNRRTVLEAWDIELQFRRLRQRLSGLGVALLVLGLLWLPMPQAVYADEPDAPSAPRLLQQPLTSQAASRDINALLQAPPFKNSQTITRYRFGEEATDPVEDAQPPAWLKALLELFDSQRFKGLAQVIEVLLWTALAGSIALLVWHYRDWLQTFVSRRKPLHAPGTSPSPTQLFGLDLDPESLAQDIASQVESLWLEHPREALGLLYRALLSRLLHDFGLPLKSADTEAEVLARVQQLQDPELQNYSQSLTLHWQNIAYGHRVPPAALQQQLCQGWRALFDPRAQQ</sequence>
<dbReference type="EMBL" id="JACMYG010000021">
    <property type="protein sequence ID" value="MBC2691879.1"/>
    <property type="molecule type" value="Genomic_DNA"/>
</dbReference>
<feature type="transmembrane region" description="Helical" evidence="1">
    <location>
        <begin position="151"/>
        <end position="175"/>
    </location>
</feature>
<protein>
    <submittedName>
        <fullName evidence="3">DUF4129 domain-containing protein</fullName>
    </submittedName>
</protein>
<comment type="caution">
    <text evidence="3">The sequence shown here is derived from an EMBL/GenBank/DDBJ whole genome shotgun (WGS) entry which is preliminary data.</text>
</comment>
<keyword evidence="1" id="KW-0472">Membrane</keyword>
<keyword evidence="1" id="KW-0812">Transmembrane</keyword>
<evidence type="ECO:0000259" key="2">
    <source>
        <dbReference type="Pfam" id="PF13559"/>
    </source>
</evidence>
<dbReference type="InterPro" id="IPR025403">
    <property type="entry name" value="TgpA-like_C"/>
</dbReference>
<name>A0A7X1GGC3_9PSED</name>
<reference evidence="3 4" key="1">
    <citation type="submission" date="2020-08" db="EMBL/GenBank/DDBJ databases">
        <title>Pseudomonas sp. nov.</title>
        <authorList>
            <person name="Gieschler S."/>
            <person name="Fiedler G."/>
            <person name="Brinks E."/>
            <person name="Boehnlein C."/>
            <person name="Franz C.M.A.P."/>
            <person name="Kabisch J."/>
        </authorList>
    </citation>
    <scope>NUCLEOTIDE SEQUENCE [LARGE SCALE GENOMIC DNA]</scope>
    <source>
        <strain evidence="3 4">MBT-1</strain>
    </source>
</reference>
<evidence type="ECO:0000256" key="1">
    <source>
        <dbReference type="SAM" id="Phobius"/>
    </source>
</evidence>
<evidence type="ECO:0000313" key="3">
    <source>
        <dbReference type="EMBL" id="MBC2691879.1"/>
    </source>
</evidence>
<accession>A0A7X1GGC3</accession>
<organism evidence="3 4">
    <name type="scientific">Pseudomonas kielensis</name>
    <dbReference type="NCBI Taxonomy" id="2762577"/>
    <lineage>
        <taxon>Bacteria</taxon>
        <taxon>Pseudomonadati</taxon>
        <taxon>Pseudomonadota</taxon>
        <taxon>Gammaproteobacteria</taxon>
        <taxon>Pseudomonadales</taxon>
        <taxon>Pseudomonadaceae</taxon>
        <taxon>Pseudomonas</taxon>
    </lineage>
</organism>
<keyword evidence="4" id="KW-1185">Reference proteome</keyword>
<feature type="domain" description="Protein-glutamine gamma-glutamyltransferase-like C-terminal" evidence="2">
    <location>
        <begin position="431"/>
        <end position="502"/>
    </location>
</feature>
<evidence type="ECO:0000313" key="4">
    <source>
        <dbReference type="Proteomes" id="UP000526003"/>
    </source>
</evidence>
<dbReference type="Pfam" id="PF13559">
    <property type="entry name" value="DUF4129"/>
    <property type="match status" value="1"/>
</dbReference>
<proteinExistence type="predicted"/>
<feature type="transmembrane region" description="Helical" evidence="1">
    <location>
        <begin position="206"/>
        <end position="228"/>
    </location>
</feature>
<feature type="transmembrane region" description="Helical" evidence="1">
    <location>
        <begin position="348"/>
        <end position="372"/>
    </location>
</feature>
<gene>
    <name evidence="3" type="ORF">H7995_18970</name>
</gene>